<evidence type="ECO:0000313" key="1">
    <source>
        <dbReference type="EMBL" id="AIW62662.1"/>
    </source>
</evidence>
<name>A0A0A0V690_SCYTH</name>
<reference evidence="1" key="1">
    <citation type="submission" date="2013-11" db="EMBL/GenBank/DDBJ databases">
        <authorList>
            <person name="Thropp P.A."/>
            <person name="Correa S.M."/>
            <person name="Garb J.E."/>
            <person name="Binford G.J."/>
        </authorList>
    </citation>
    <scope>NUCLEOTIDE SEQUENCE</scope>
    <source>
        <tissue evidence="1">Venom gland</tissue>
    </source>
</reference>
<dbReference type="EMBL" id="KF860766">
    <property type="protein sequence ID" value="AIW62662.1"/>
    <property type="molecule type" value="mRNA"/>
</dbReference>
<protein>
    <submittedName>
        <fullName evidence="1">Uncharacterized protein</fullName>
    </submittedName>
</protein>
<accession>A0A0A0V690</accession>
<reference evidence="1" key="2">
    <citation type="journal article" date="2014" name="J. Proteome Res.">
        <title>Spit and venom from scytodes spiders: a diverse and distinct cocktail.</title>
        <authorList>
            <person name="Zobel-Thropp P.A."/>
            <person name="Correa S.M."/>
            <person name="Garb J.E."/>
            <person name="Binford G.J."/>
        </authorList>
    </citation>
    <scope>NUCLEOTIDE SEQUENCE</scope>
    <source>
        <tissue evidence="1">Venom gland</tissue>
    </source>
</reference>
<dbReference type="AlphaFoldDB" id="A0A0A0V690"/>
<organism evidence="1">
    <name type="scientific">Scytodes thoracica</name>
    <name type="common">Spitting spider</name>
    <name type="synonym">Aranea thoracica</name>
    <dbReference type="NCBI Taxonomy" id="1112478"/>
    <lineage>
        <taxon>Eukaryota</taxon>
        <taxon>Metazoa</taxon>
        <taxon>Ecdysozoa</taxon>
        <taxon>Arthropoda</taxon>
        <taxon>Chelicerata</taxon>
        <taxon>Arachnida</taxon>
        <taxon>Araneae</taxon>
        <taxon>Araneomorphae</taxon>
        <taxon>Haplogynae</taxon>
        <taxon>Scytodoidea</taxon>
        <taxon>Scytodidae</taxon>
        <taxon>Scytodes</taxon>
    </lineage>
</organism>
<proteinExistence type="evidence at transcript level"/>
<sequence>MCYERSISLWKSMFLIYMYINSKSFYKCERLKELINCLA</sequence>